<protein>
    <recommendedName>
        <fullName evidence="4">Lipoprotein</fullName>
    </recommendedName>
</protein>
<sequence>MDIRKIIKIFIISFIGIISFSCTLNYSKEAEFFEKKPNFVFKNSNLDRYEENSLNLKINFDKLEIYDTDKIWAGEKITFVKINSKTDEENKSDGKREKLSGYKGSAGIIKIDEKNEKYFLGGKVFFEDIKEGLAISGEAFFWDKTSGVLYGSKEGRVSVKKGEELDITGEGFIANTVSREFEFSSVVSGNILTASEKTEDKENADETIFK</sequence>
<evidence type="ECO:0000313" key="2">
    <source>
        <dbReference type="EMBL" id="QOW61815.1"/>
    </source>
</evidence>
<evidence type="ECO:0000256" key="1">
    <source>
        <dbReference type="SAM" id="Phobius"/>
    </source>
</evidence>
<gene>
    <name evidence="2" type="ORF">IFE08_05490</name>
</gene>
<keyword evidence="1" id="KW-0472">Membrane</keyword>
<accession>A0A7S6WR81</accession>
<feature type="transmembrane region" description="Helical" evidence="1">
    <location>
        <begin position="6"/>
        <end position="26"/>
    </location>
</feature>
<proteinExistence type="predicted"/>
<organism evidence="2 3">
    <name type="scientific">Treponema pedis</name>
    <dbReference type="NCBI Taxonomy" id="409322"/>
    <lineage>
        <taxon>Bacteria</taxon>
        <taxon>Pseudomonadati</taxon>
        <taxon>Spirochaetota</taxon>
        <taxon>Spirochaetia</taxon>
        <taxon>Spirochaetales</taxon>
        <taxon>Treponemataceae</taxon>
        <taxon>Treponema</taxon>
    </lineage>
</organism>
<dbReference type="Proteomes" id="UP000593915">
    <property type="component" value="Chromosome"/>
</dbReference>
<name>A0A7S6WR81_9SPIR</name>
<reference evidence="2 3" key="1">
    <citation type="submission" date="2020-09" db="EMBL/GenBank/DDBJ databases">
        <title>Characterization of Treponema spp. from bovine digital dermatitis in Korea.</title>
        <authorList>
            <person name="Espiritu H.M."/>
            <person name="Cho Y.I."/>
            <person name="Mamuad L."/>
        </authorList>
    </citation>
    <scope>NUCLEOTIDE SEQUENCE [LARGE SCALE GENOMIC DNA]</scope>
    <source>
        <strain evidence="2 3">KS1</strain>
    </source>
</reference>
<evidence type="ECO:0000313" key="3">
    <source>
        <dbReference type="Proteomes" id="UP000593915"/>
    </source>
</evidence>
<evidence type="ECO:0008006" key="4">
    <source>
        <dbReference type="Google" id="ProtNLM"/>
    </source>
</evidence>
<keyword evidence="1" id="KW-1133">Transmembrane helix</keyword>
<dbReference type="EMBL" id="CP061839">
    <property type="protein sequence ID" value="QOW61815.1"/>
    <property type="molecule type" value="Genomic_DNA"/>
</dbReference>
<dbReference type="RefSeq" id="WP_194077343.1">
    <property type="nucleotide sequence ID" value="NZ_CP061839.1"/>
</dbReference>
<dbReference type="AlphaFoldDB" id="A0A7S6WR81"/>
<dbReference type="PROSITE" id="PS51257">
    <property type="entry name" value="PROKAR_LIPOPROTEIN"/>
    <property type="match status" value="1"/>
</dbReference>
<keyword evidence="1" id="KW-0812">Transmembrane</keyword>